<proteinExistence type="predicted"/>
<dbReference type="SMART" id="SM00458">
    <property type="entry name" value="RICIN"/>
    <property type="match status" value="1"/>
</dbReference>
<evidence type="ECO:0000259" key="1">
    <source>
        <dbReference type="SMART" id="SM00458"/>
    </source>
</evidence>
<dbReference type="SUPFAM" id="SSF50370">
    <property type="entry name" value="Ricin B-like lectins"/>
    <property type="match status" value="1"/>
</dbReference>
<dbReference type="CDD" id="cd00161">
    <property type="entry name" value="beta-trefoil_Ricin-like"/>
    <property type="match status" value="1"/>
</dbReference>
<feature type="domain" description="Ricin B lectin" evidence="1">
    <location>
        <begin position="7"/>
        <end position="140"/>
    </location>
</feature>
<dbReference type="Proteomes" id="UP000198619">
    <property type="component" value="Unassembled WGS sequence"/>
</dbReference>
<keyword evidence="2" id="KW-0430">Lectin</keyword>
<protein>
    <submittedName>
        <fullName evidence="2">Ricin-type beta-trefoil lectin domain-containing protein</fullName>
    </submittedName>
</protein>
<dbReference type="InterPro" id="IPR000772">
    <property type="entry name" value="Ricin_B_lectin"/>
</dbReference>
<accession>A0A1I1AU65</accession>
<dbReference type="EMBL" id="FOKI01000047">
    <property type="protein sequence ID" value="SFB41584.1"/>
    <property type="molecule type" value="Genomic_DNA"/>
</dbReference>
<dbReference type="RefSeq" id="WP_090042967.1">
    <property type="nucleotide sequence ID" value="NZ_FOKI01000047.1"/>
</dbReference>
<evidence type="ECO:0000313" key="3">
    <source>
        <dbReference type="Proteomes" id="UP000198619"/>
    </source>
</evidence>
<dbReference type="PROSITE" id="PS50231">
    <property type="entry name" value="RICIN_B_LECTIN"/>
    <property type="match status" value="1"/>
</dbReference>
<dbReference type="AlphaFoldDB" id="A0A1I1AU65"/>
<dbReference type="Pfam" id="PF00652">
    <property type="entry name" value="Ricin_B_lectin"/>
    <property type="match status" value="1"/>
</dbReference>
<dbReference type="GO" id="GO:0030246">
    <property type="term" value="F:carbohydrate binding"/>
    <property type="evidence" value="ECO:0007669"/>
    <property type="project" value="UniProtKB-KW"/>
</dbReference>
<dbReference type="InterPro" id="IPR035992">
    <property type="entry name" value="Ricin_B-like_lectins"/>
</dbReference>
<keyword evidence="3" id="KW-1185">Reference proteome</keyword>
<organism evidence="2 3">
    <name type="scientific">Clostridium frigidicarnis</name>
    <dbReference type="NCBI Taxonomy" id="84698"/>
    <lineage>
        <taxon>Bacteria</taxon>
        <taxon>Bacillati</taxon>
        <taxon>Bacillota</taxon>
        <taxon>Clostridia</taxon>
        <taxon>Eubacteriales</taxon>
        <taxon>Clostridiaceae</taxon>
        <taxon>Clostridium</taxon>
    </lineage>
</organism>
<dbReference type="Gene3D" id="2.80.10.50">
    <property type="match status" value="1"/>
</dbReference>
<name>A0A1I1AU65_9CLOT</name>
<sequence length="153" mass="16862">MDNCSGSKYLIAYSNNLNYCITAKTVGSGSQVVLYHVTGIGNARQQWIFDETNQVIRSAADENLVLSIQGSPISLTPIIISSYIPGNTAQQWDWTSKLGSIKNVAYPQFMIDNKCQVVADNNPIILYAENPTAAQVWTFVKLSHDEVNTPMMA</sequence>
<reference evidence="2 3" key="1">
    <citation type="submission" date="2016-10" db="EMBL/GenBank/DDBJ databases">
        <authorList>
            <person name="de Groot N.N."/>
        </authorList>
    </citation>
    <scope>NUCLEOTIDE SEQUENCE [LARGE SCALE GENOMIC DNA]</scope>
    <source>
        <strain evidence="2 3">DSM 12271</strain>
    </source>
</reference>
<gene>
    <name evidence="2" type="ORF">SAMN04488528_104719</name>
</gene>
<evidence type="ECO:0000313" key="2">
    <source>
        <dbReference type="EMBL" id="SFB41584.1"/>
    </source>
</evidence>